<dbReference type="OrthoDB" id="9805039at2"/>
<gene>
    <name evidence="5" type="ORF">HLUCCX10_09505</name>
</gene>
<dbReference type="STRING" id="1305737.GCA_000526355_00971"/>
<dbReference type="InterPro" id="IPR012156">
    <property type="entry name" value="Cold_shock_CspA"/>
</dbReference>
<dbReference type="PIRSF" id="PIRSF002599">
    <property type="entry name" value="Cold_shock_A"/>
    <property type="match status" value="1"/>
</dbReference>
<protein>
    <submittedName>
        <fullName evidence="5">CspA family cold shock protein</fullName>
    </submittedName>
</protein>
<dbReference type="Proteomes" id="UP000050421">
    <property type="component" value="Unassembled WGS sequence"/>
</dbReference>
<dbReference type="eggNOG" id="COG1278">
    <property type="taxonomic scope" value="Bacteria"/>
</dbReference>
<proteinExistence type="predicted"/>
<reference evidence="5 6" key="1">
    <citation type="submission" date="2015-09" db="EMBL/GenBank/DDBJ databases">
        <title>Identification and resolution of microdiversity through metagenomic sequencing of parallel consortia.</title>
        <authorList>
            <person name="Nelson W.C."/>
            <person name="Romine M.F."/>
            <person name="Lindemann S.R."/>
        </authorList>
    </citation>
    <scope>NUCLEOTIDE SEQUENCE [LARGE SCALE GENOMIC DNA]</scope>
    <source>
        <strain evidence="5">HL-49</strain>
    </source>
</reference>
<evidence type="ECO:0000256" key="3">
    <source>
        <dbReference type="RuleBase" id="RU000408"/>
    </source>
</evidence>
<dbReference type="EMBL" id="LJXT01000054">
    <property type="protein sequence ID" value="KPQ15216.1"/>
    <property type="molecule type" value="Genomic_DNA"/>
</dbReference>
<accession>A0A0P7XGL1</accession>
<dbReference type="PATRIC" id="fig|1305737.6.peg.2537"/>
<dbReference type="GO" id="GO:0005829">
    <property type="term" value="C:cytosol"/>
    <property type="evidence" value="ECO:0007669"/>
    <property type="project" value="UniProtKB-ARBA"/>
</dbReference>
<comment type="caution">
    <text evidence="5">The sequence shown here is derived from an EMBL/GenBank/DDBJ whole genome shotgun (WGS) entry which is preliminary data.</text>
</comment>
<dbReference type="PROSITE" id="PS51857">
    <property type="entry name" value="CSD_2"/>
    <property type="match status" value="1"/>
</dbReference>
<keyword evidence="2" id="KW-0963">Cytoplasm</keyword>
<name>A0A0P7XGL1_9BACT</name>
<dbReference type="InterPro" id="IPR050181">
    <property type="entry name" value="Cold_shock_domain"/>
</dbReference>
<feature type="domain" description="CSD" evidence="4">
    <location>
        <begin position="1"/>
        <end position="62"/>
    </location>
</feature>
<dbReference type="CDD" id="cd04458">
    <property type="entry name" value="CSP_CDS"/>
    <property type="match status" value="1"/>
</dbReference>
<evidence type="ECO:0000256" key="2">
    <source>
        <dbReference type="ARBA" id="ARBA00022490"/>
    </source>
</evidence>
<evidence type="ECO:0000313" key="5">
    <source>
        <dbReference type="EMBL" id="KPQ15216.1"/>
    </source>
</evidence>
<organism evidence="5 6">
    <name type="scientific">Algoriphagus marincola HL-49</name>
    <dbReference type="NCBI Taxonomy" id="1305737"/>
    <lineage>
        <taxon>Bacteria</taxon>
        <taxon>Pseudomonadati</taxon>
        <taxon>Bacteroidota</taxon>
        <taxon>Cytophagia</taxon>
        <taxon>Cytophagales</taxon>
        <taxon>Cyclobacteriaceae</taxon>
        <taxon>Algoriphagus</taxon>
    </lineage>
</organism>
<evidence type="ECO:0000259" key="4">
    <source>
        <dbReference type="PROSITE" id="PS51857"/>
    </source>
</evidence>
<dbReference type="AlphaFoldDB" id="A0A0P7XGL1"/>
<dbReference type="Pfam" id="PF00313">
    <property type="entry name" value="CSD"/>
    <property type="match status" value="1"/>
</dbReference>
<dbReference type="PROSITE" id="PS00352">
    <property type="entry name" value="CSD_1"/>
    <property type="match status" value="1"/>
</dbReference>
<sequence length="64" mass="7028">MNEGTVKFFNESKGFGFITPADNSEDVFVHISGLVHEIRENDKVTYDTVQGKKGINAVNVKVVG</sequence>
<dbReference type="PANTHER" id="PTHR11544">
    <property type="entry name" value="COLD SHOCK DOMAIN CONTAINING PROTEINS"/>
    <property type="match status" value="1"/>
</dbReference>
<evidence type="ECO:0000313" key="6">
    <source>
        <dbReference type="Proteomes" id="UP000050421"/>
    </source>
</evidence>
<dbReference type="SMART" id="SM00357">
    <property type="entry name" value="CSP"/>
    <property type="match status" value="1"/>
</dbReference>
<evidence type="ECO:0000256" key="1">
    <source>
        <dbReference type="ARBA" id="ARBA00004496"/>
    </source>
</evidence>
<dbReference type="InterPro" id="IPR012340">
    <property type="entry name" value="NA-bd_OB-fold"/>
</dbReference>
<dbReference type="InterPro" id="IPR002059">
    <property type="entry name" value="CSP_DNA-bd"/>
</dbReference>
<dbReference type="SUPFAM" id="SSF50249">
    <property type="entry name" value="Nucleic acid-binding proteins"/>
    <property type="match status" value="1"/>
</dbReference>
<dbReference type="InterPro" id="IPR011129">
    <property type="entry name" value="CSD"/>
</dbReference>
<dbReference type="Gene3D" id="2.40.50.140">
    <property type="entry name" value="Nucleic acid-binding proteins"/>
    <property type="match status" value="1"/>
</dbReference>
<dbReference type="GO" id="GO:0003676">
    <property type="term" value="F:nucleic acid binding"/>
    <property type="evidence" value="ECO:0007669"/>
    <property type="project" value="InterPro"/>
</dbReference>
<comment type="subcellular location">
    <subcellularLocation>
        <location evidence="1 3">Cytoplasm</location>
    </subcellularLocation>
</comment>
<dbReference type="PRINTS" id="PR00050">
    <property type="entry name" value="COLDSHOCK"/>
</dbReference>
<dbReference type="InterPro" id="IPR019844">
    <property type="entry name" value="CSD_CS"/>
</dbReference>